<gene>
    <name evidence="8" type="ORF">LODBEIA_P50720</name>
</gene>
<feature type="transmembrane region" description="Helical" evidence="6">
    <location>
        <begin position="128"/>
        <end position="150"/>
    </location>
</feature>
<dbReference type="Pfam" id="PF00083">
    <property type="entry name" value="Sugar_tr"/>
    <property type="match status" value="1"/>
</dbReference>
<dbReference type="Gene3D" id="1.20.1250.20">
    <property type="entry name" value="MFS general substrate transporter like domains"/>
    <property type="match status" value="1"/>
</dbReference>
<feature type="transmembrane region" description="Helical" evidence="6">
    <location>
        <begin position="218"/>
        <end position="238"/>
    </location>
</feature>
<evidence type="ECO:0000256" key="6">
    <source>
        <dbReference type="SAM" id="Phobius"/>
    </source>
</evidence>
<sequence length="536" mass="60547">MVGIDSGSVRSTTSRSLNRRVSLSSIRSQHVEEHNRHIIRPPKFTSKSIKDYFASRIPSLWVGWDELRQYHWHEVVNPFQPLVEMNKHQWNYFLMAFGCWTMDAFDFFLTSLNIRNLAKSFDKSTKDITWGITLVLMFRTVGAVIFGVMGDHYGRKWPYIICLSCLILIQLGTGFVTTYEQFLGVRSLFGVAMGGVFGICAAEALGDAPQRARGVLSGIFQEGYALGYLLAVCFQRAFDNTERVWQNMFFFSAGVSVIFVIWRLFHPETDNYQRQKARYEKGVESRSSSMAHIKSEIKTALKTYWLIIIYMILMMSGFNFSSHGSQDLYPTLLTEQYHYNNNKTTVVNVCANLGALLGGVVISHASTFIGRRTAVLIGNIIAGAMIYPWAFKPMWATAFFMQFGIQGSWSVVPIHLSELSPPQYKAFVSGVAYQLGNLVSSASSTIEATINDTLHDYGKTMAIFIGAVLIYLMIVILLGPENRNADLDVERDDVLTIDDIQEEDEEKVHEVGHPKSDDSSAFADESYEKVDIEHKV</sequence>
<keyword evidence="2 6" id="KW-0812">Transmembrane</keyword>
<feature type="compositionally biased region" description="Basic and acidic residues" evidence="5">
    <location>
        <begin position="526"/>
        <end position="536"/>
    </location>
</feature>
<feature type="transmembrane region" description="Helical" evidence="6">
    <location>
        <begin position="461"/>
        <end position="479"/>
    </location>
</feature>
<accession>A0ABP0ZT37</accession>
<organism evidence="8 9">
    <name type="scientific">Lodderomyces beijingensis</name>
    <dbReference type="NCBI Taxonomy" id="1775926"/>
    <lineage>
        <taxon>Eukaryota</taxon>
        <taxon>Fungi</taxon>
        <taxon>Dikarya</taxon>
        <taxon>Ascomycota</taxon>
        <taxon>Saccharomycotina</taxon>
        <taxon>Pichiomycetes</taxon>
        <taxon>Debaryomycetaceae</taxon>
        <taxon>Candida/Lodderomyces clade</taxon>
        <taxon>Lodderomyces</taxon>
    </lineage>
</organism>
<evidence type="ECO:0000256" key="2">
    <source>
        <dbReference type="ARBA" id="ARBA00022692"/>
    </source>
</evidence>
<feature type="transmembrane region" description="Helical" evidence="6">
    <location>
        <begin position="244"/>
        <end position="265"/>
    </location>
</feature>
<feature type="transmembrane region" description="Helical" evidence="6">
    <location>
        <begin position="344"/>
        <end position="362"/>
    </location>
</feature>
<feature type="transmembrane region" description="Helical" evidence="6">
    <location>
        <begin position="304"/>
        <end position="324"/>
    </location>
</feature>
<dbReference type="PROSITE" id="PS50850">
    <property type="entry name" value="MFS"/>
    <property type="match status" value="1"/>
</dbReference>
<dbReference type="InterPro" id="IPR020846">
    <property type="entry name" value="MFS_dom"/>
</dbReference>
<feature type="transmembrane region" description="Helical" evidence="6">
    <location>
        <begin position="188"/>
        <end position="206"/>
    </location>
</feature>
<feature type="transmembrane region" description="Helical" evidence="6">
    <location>
        <begin position="90"/>
        <end position="108"/>
    </location>
</feature>
<dbReference type="RefSeq" id="XP_066832010.1">
    <property type="nucleotide sequence ID" value="XM_066975364.1"/>
</dbReference>
<dbReference type="SUPFAM" id="SSF103473">
    <property type="entry name" value="MFS general substrate transporter"/>
    <property type="match status" value="1"/>
</dbReference>
<dbReference type="InterPro" id="IPR036259">
    <property type="entry name" value="MFS_trans_sf"/>
</dbReference>
<evidence type="ECO:0000313" key="8">
    <source>
        <dbReference type="EMBL" id="CAK9441203.1"/>
    </source>
</evidence>
<evidence type="ECO:0000256" key="1">
    <source>
        <dbReference type="ARBA" id="ARBA00004141"/>
    </source>
</evidence>
<dbReference type="PANTHER" id="PTHR23508">
    <property type="entry name" value="CARBOXYLIC ACID TRANSPORTER PROTEIN HOMOLOG"/>
    <property type="match status" value="1"/>
</dbReference>
<evidence type="ECO:0000256" key="5">
    <source>
        <dbReference type="SAM" id="MobiDB-lite"/>
    </source>
</evidence>
<evidence type="ECO:0000256" key="3">
    <source>
        <dbReference type="ARBA" id="ARBA00022989"/>
    </source>
</evidence>
<dbReference type="Proteomes" id="UP001497383">
    <property type="component" value="Chromosome 6"/>
</dbReference>
<dbReference type="PANTHER" id="PTHR23508:SF10">
    <property type="entry name" value="CARBOXYLIC ACID TRANSPORTER PROTEIN HOMOLOG"/>
    <property type="match status" value="1"/>
</dbReference>
<feature type="transmembrane region" description="Helical" evidence="6">
    <location>
        <begin position="374"/>
        <end position="391"/>
    </location>
</feature>
<dbReference type="GeneID" id="92210268"/>
<keyword evidence="4 6" id="KW-0472">Membrane</keyword>
<dbReference type="EMBL" id="OZ022410">
    <property type="protein sequence ID" value="CAK9441203.1"/>
    <property type="molecule type" value="Genomic_DNA"/>
</dbReference>
<evidence type="ECO:0000259" key="7">
    <source>
        <dbReference type="PROSITE" id="PS50850"/>
    </source>
</evidence>
<name>A0ABP0ZT37_9ASCO</name>
<proteinExistence type="predicted"/>
<evidence type="ECO:0000313" key="9">
    <source>
        <dbReference type="Proteomes" id="UP001497383"/>
    </source>
</evidence>
<feature type="domain" description="Major facilitator superfamily (MFS) profile" evidence="7">
    <location>
        <begin position="92"/>
        <end position="483"/>
    </location>
</feature>
<dbReference type="InterPro" id="IPR005828">
    <property type="entry name" value="MFS_sugar_transport-like"/>
</dbReference>
<feature type="transmembrane region" description="Helical" evidence="6">
    <location>
        <begin position="157"/>
        <end position="176"/>
    </location>
</feature>
<protein>
    <recommendedName>
        <fullName evidence="7">Major facilitator superfamily (MFS) profile domain-containing protein</fullName>
    </recommendedName>
</protein>
<keyword evidence="3 6" id="KW-1133">Transmembrane helix</keyword>
<dbReference type="CDD" id="cd17316">
    <property type="entry name" value="MFS_SV2_like"/>
    <property type="match status" value="1"/>
</dbReference>
<feature type="region of interest" description="Disordered" evidence="5">
    <location>
        <begin position="501"/>
        <end position="536"/>
    </location>
</feature>
<comment type="subcellular location">
    <subcellularLocation>
        <location evidence="1">Membrane</location>
        <topology evidence="1">Multi-pass membrane protein</topology>
    </subcellularLocation>
</comment>
<feature type="compositionally biased region" description="Basic and acidic residues" evidence="5">
    <location>
        <begin position="506"/>
        <end position="518"/>
    </location>
</feature>
<keyword evidence="9" id="KW-1185">Reference proteome</keyword>
<evidence type="ECO:0000256" key="4">
    <source>
        <dbReference type="ARBA" id="ARBA00023136"/>
    </source>
</evidence>
<reference evidence="8 9" key="1">
    <citation type="submission" date="2024-03" db="EMBL/GenBank/DDBJ databases">
        <authorList>
            <person name="Brejova B."/>
        </authorList>
    </citation>
    <scope>NUCLEOTIDE SEQUENCE [LARGE SCALE GENOMIC DNA]</scope>
    <source>
        <strain evidence="8 9">CBS 14171</strain>
    </source>
</reference>